<keyword evidence="2" id="KW-0812">Transmembrane</keyword>
<dbReference type="OrthoDB" id="2249987at2759"/>
<dbReference type="EMBL" id="JABAYA010000012">
    <property type="protein sequence ID" value="KAF7730976.1"/>
    <property type="molecule type" value="Genomic_DNA"/>
</dbReference>
<evidence type="ECO:0000313" key="4">
    <source>
        <dbReference type="Proteomes" id="UP000605846"/>
    </source>
</evidence>
<dbReference type="Proteomes" id="UP000605846">
    <property type="component" value="Unassembled WGS sequence"/>
</dbReference>
<keyword evidence="1" id="KW-0175">Coiled coil</keyword>
<keyword evidence="4" id="KW-1185">Reference proteome</keyword>
<keyword evidence="2" id="KW-0472">Membrane</keyword>
<feature type="coiled-coil region" evidence="1">
    <location>
        <begin position="135"/>
        <end position="173"/>
    </location>
</feature>
<gene>
    <name evidence="3" type="ORF">EC973_001022</name>
</gene>
<feature type="transmembrane region" description="Helical" evidence="2">
    <location>
        <begin position="104"/>
        <end position="121"/>
    </location>
</feature>
<reference evidence="3" key="1">
    <citation type="submission" date="2020-01" db="EMBL/GenBank/DDBJ databases">
        <title>Genome Sequencing of Three Apophysomyces-Like Fungal Strains Confirms a Novel Fungal Genus in the Mucoromycota with divergent Burkholderia-like Endosymbiotic Bacteria.</title>
        <authorList>
            <person name="Stajich J.E."/>
            <person name="Macias A.M."/>
            <person name="Carter-House D."/>
            <person name="Lovett B."/>
            <person name="Kasson L.R."/>
            <person name="Berry K."/>
            <person name="Grigoriev I."/>
            <person name="Chang Y."/>
            <person name="Spatafora J."/>
            <person name="Kasson M.T."/>
        </authorList>
    </citation>
    <scope>NUCLEOTIDE SEQUENCE</scope>
    <source>
        <strain evidence="3">NRRL A-21654</strain>
    </source>
</reference>
<dbReference type="AlphaFoldDB" id="A0A8H7BWT8"/>
<name>A0A8H7BWT8_9FUNG</name>
<evidence type="ECO:0000256" key="2">
    <source>
        <dbReference type="SAM" id="Phobius"/>
    </source>
</evidence>
<evidence type="ECO:0000313" key="3">
    <source>
        <dbReference type="EMBL" id="KAF7730976.1"/>
    </source>
</evidence>
<comment type="caution">
    <text evidence="3">The sequence shown here is derived from an EMBL/GenBank/DDBJ whole genome shotgun (WGS) entry which is preliminary data.</text>
</comment>
<proteinExistence type="predicted"/>
<sequence length="177" mass="20616">MKALIRFSGINAGISMARLVLDKFSHEETLHGRWVLVTTRRYLDNRSTDDARNRMNRQAKATQWGKAKQNALFPNDIQSPTFFHQTLTSIVLFTTMFAMLKRNLFPALAVVIMPCGYYIGVQLRENKDGKQLSLQESEEDRQARLQKQMEALMEERQLVLSKIEQAKEEQQQQQQIR</sequence>
<evidence type="ECO:0000256" key="1">
    <source>
        <dbReference type="SAM" id="Coils"/>
    </source>
</evidence>
<protein>
    <submittedName>
        <fullName evidence="3">Uncharacterized protein</fullName>
    </submittedName>
</protein>
<accession>A0A8H7BWT8</accession>
<organism evidence="3 4">
    <name type="scientific">Apophysomyces ossiformis</name>
    <dbReference type="NCBI Taxonomy" id="679940"/>
    <lineage>
        <taxon>Eukaryota</taxon>
        <taxon>Fungi</taxon>
        <taxon>Fungi incertae sedis</taxon>
        <taxon>Mucoromycota</taxon>
        <taxon>Mucoromycotina</taxon>
        <taxon>Mucoromycetes</taxon>
        <taxon>Mucorales</taxon>
        <taxon>Mucorineae</taxon>
        <taxon>Mucoraceae</taxon>
        <taxon>Apophysomyces</taxon>
    </lineage>
</organism>
<keyword evidence="2" id="KW-1133">Transmembrane helix</keyword>